<accession>A0ABX7YLP1</accession>
<proteinExistence type="predicted"/>
<dbReference type="SUPFAM" id="SSF160631">
    <property type="entry name" value="SMI1/KNR4-like"/>
    <property type="match status" value="1"/>
</dbReference>
<dbReference type="InterPro" id="IPR037883">
    <property type="entry name" value="Knr4/Smi1-like_sf"/>
</dbReference>
<dbReference type="RefSeq" id="WP_212571765.1">
    <property type="nucleotide sequence ID" value="NZ_CP073084.1"/>
</dbReference>
<keyword evidence="2" id="KW-1185">Reference proteome</keyword>
<gene>
    <name evidence="1" type="ORF">INT76_02255</name>
</gene>
<dbReference type="EMBL" id="CP073084">
    <property type="protein sequence ID" value="QUE54730.1"/>
    <property type="molecule type" value="Genomic_DNA"/>
</dbReference>
<reference evidence="1 2" key="1">
    <citation type="submission" date="2021-04" db="EMBL/GenBank/DDBJ databases">
        <title>Complete genome sequence of a novel Streptococcus species.</title>
        <authorList>
            <person name="Teng J.L.L."/>
        </authorList>
    </citation>
    <scope>NUCLEOTIDE SEQUENCE [LARGE SCALE GENOMIC DNA]</scope>
    <source>
        <strain evidence="1 2">HKU75</strain>
    </source>
</reference>
<name>A0ABX7YLP1_9STRE</name>
<dbReference type="Proteomes" id="UP000677616">
    <property type="component" value="Chromosome"/>
</dbReference>
<protein>
    <recommendedName>
        <fullName evidence="3">SMI1/KNR4 family protein</fullName>
    </recommendedName>
</protein>
<organism evidence="1 2">
    <name type="scientific">Streptococcus oriscaviae</name>
    <dbReference type="NCBI Taxonomy" id="2781599"/>
    <lineage>
        <taxon>Bacteria</taxon>
        <taxon>Bacillati</taxon>
        <taxon>Bacillota</taxon>
        <taxon>Bacilli</taxon>
        <taxon>Lactobacillales</taxon>
        <taxon>Streptococcaceae</taxon>
        <taxon>Streptococcus</taxon>
    </lineage>
</organism>
<evidence type="ECO:0000313" key="2">
    <source>
        <dbReference type="Proteomes" id="UP000677616"/>
    </source>
</evidence>
<evidence type="ECO:0008006" key="3">
    <source>
        <dbReference type="Google" id="ProtNLM"/>
    </source>
</evidence>
<evidence type="ECO:0000313" key="1">
    <source>
        <dbReference type="EMBL" id="QUE54730.1"/>
    </source>
</evidence>
<sequence>MEIKNILPDLVECFYLSNRIDGEIEFLENPLLLTVNNISGQLLEYYQHLSFAEDCYFGNQFFDIVLLPIQSEGTRPETFGVHHDERFQKNDYIIFAHTTSDDVIFCDVRDEKCPVYGLISGGEYPHKLGDSLYDFLSFYIKIVKLEINDYHEEIYSDNNFNIKKEFVADVSNIINNNFSGESHEGLITFLLSGL</sequence>